<reference evidence="8" key="1">
    <citation type="submission" date="2022-05" db="EMBL/GenBank/DDBJ databases">
        <authorList>
            <person name="Park J.-S."/>
        </authorList>
    </citation>
    <scope>NUCLEOTIDE SEQUENCE</scope>
    <source>
        <strain evidence="8">2012CJ34-3</strain>
    </source>
</reference>
<sequence length="472" mass="53302">MNNKIFNLCIVFICINFVACNSIKSNDYKELERPNIVLILVDDLGWSDTSFMGNPVYETPNLDKLSNESVVFSNAYAPAANCAPSRACIMSGKNTPFHGIYTVGSSERGKSKNRKLIPTKNTVTLSDSIVTIAEALKKHGYTSASIGKWHLGEDPKTQGFNINVAGSHAGHPKSYFSPYKNKNIEDGTKGEYLTDRITNEAINFISANKEKPFFLYLPYFTVHTPLQGKQHLIEKYKSKIKNDQRFNPMYGAMVESMDDNVGKLLNSLKTLKIEENTIVIFMSDNGGLASVSTQFPLRAGKGSYYEGGIRVPCIIKWPKKIEKTKKTNAVISGLDIFPTLMDIVNDKNDYNLEGTSLLPLLTENKSVKERSLVWHFPIYLQGVNTKKDDARDSLFRTRPGSVIRKGKWKLHEYFENGELELYDLDTDIGERINLIEDNQEKAQELLDELNTWREARQAPVPKELNPDYSLLK</sequence>
<protein>
    <submittedName>
        <fullName evidence="8">Sulfatase</fullName>
    </submittedName>
</protein>
<evidence type="ECO:0000313" key="9">
    <source>
        <dbReference type="Proteomes" id="UP001165381"/>
    </source>
</evidence>
<dbReference type="InterPro" id="IPR017850">
    <property type="entry name" value="Alkaline_phosphatase_core_sf"/>
</dbReference>
<evidence type="ECO:0000256" key="3">
    <source>
        <dbReference type="ARBA" id="ARBA00022723"/>
    </source>
</evidence>
<dbReference type="CDD" id="cd16144">
    <property type="entry name" value="ARS_like"/>
    <property type="match status" value="1"/>
</dbReference>
<dbReference type="RefSeq" id="WP_249973006.1">
    <property type="nucleotide sequence ID" value="NZ_JAMFLZ010000003.1"/>
</dbReference>
<evidence type="ECO:0000256" key="2">
    <source>
        <dbReference type="ARBA" id="ARBA00008779"/>
    </source>
</evidence>
<keyword evidence="4" id="KW-0732">Signal</keyword>
<dbReference type="Gene3D" id="3.30.1120.10">
    <property type="match status" value="1"/>
</dbReference>
<comment type="similarity">
    <text evidence="2">Belongs to the sulfatase family.</text>
</comment>
<keyword evidence="9" id="KW-1185">Reference proteome</keyword>
<dbReference type="EMBL" id="JAMFLZ010000003">
    <property type="protein sequence ID" value="MCL6295297.1"/>
    <property type="molecule type" value="Genomic_DNA"/>
</dbReference>
<evidence type="ECO:0000259" key="7">
    <source>
        <dbReference type="Pfam" id="PF00884"/>
    </source>
</evidence>
<evidence type="ECO:0000256" key="4">
    <source>
        <dbReference type="ARBA" id="ARBA00022729"/>
    </source>
</evidence>
<feature type="domain" description="Sulfatase N-terminal" evidence="7">
    <location>
        <begin position="34"/>
        <end position="344"/>
    </location>
</feature>
<dbReference type="InterPro" id="IPR050738">
    <property type="entry name" value="Sulfatase"/>
</dbReference>
<evidence type="ECO:0000256" key="1">
    <source>
        <dbReference type="ARBA" id="ARBA00001913"/>
    </source>
</evidence>
<dbReference type="SUPFAM" id="SSF53649">
    <property type="entry name" value="Alkaline phosphatase-like"/>
    <property type="match status" value="1"/>
</dbReference>
<evidence type="ECO:0000313" key="8">
    <source>
        <dbReference type="EMBL" id="MCL6295297.1"/>
    </source>
</evidence>
<dbReference type="InterPro" id="IPR024607">
    <property type="entry name" value="Sulfatase_CS"/>
</dbReference>
<organism evidence="8 9">
    <name type="scientific">Jejuia spongiicola</name>
    <dbReference type="NCBI Taxonomy" id="2942207"/>
    <lineage>
        <taxon>Bacteria</taxon>
        <taxon>Pseudomonadati</taxon>
        <taxon>Bacteroidota</taxon>
        <taxon>Flavobacteriia</taxon>
        <taxon>Flavobacteriales</taxon>
        <taxon>Flavobacteriaceae</taxon>
        <taxon>Jejuia</taxon>
    </lineage>
</organism>
<dbReference type="PANTHER" id="PTHR42693">
    <property type="entry name" value="ARYLSULFATASE FAMILY MEMBER"/>
    <property type="match status" value="1"/>
</dbReference>
<keyword evidence="6" id="KW-0106">Calcium</keyword>
<keyword evidence="5" id="KW-0378">Hydrolase</keyword>
<comment type="caution">
    <text evidence="8">The sequence shown here is derived from an EMBL/GenBank/DDBJ whole genome shotgun (WGS) entry which is preliminary data.</text>
</comment>
<dbReference type="Pfam" id="PF00884">
    <property type="entry name" value="Sulfatase"/>
    <property type="match status" value="1"/>
</dbReference>
<dbReference type="PROSITE" id="PS00149">
    <property type="entry name" value="SULFATASE_2"/>
    <property type="match status" value="1"/>
</dbReference>
<name>A0ABT0QE82_9FLAO</name>
<accession>A0ABT0QE82</accession>
<comment type="cofactor">
    <cofactor evidence="1">
        <name>Ca(2+)</name>
        <dbReference type="ChEBI" id="CHEBI:29108"/>
    </cofactor>
</comment>
<evidence type="ECO:0000256" key="6">
    <source>
        <dbReference type="ARBA" id="ARBA00022837"/>
    </source>
</evidence>
<evidence type="ECO:0000256" key="5">
    <source>
        <dbReference type="ARBA" id="ARBA00022801"/>
    </source>
</evidence>
<dbReference type="InterPro" id="IPR000917">
    <property type="entry name" value="Sulfatase_N"/>
</dbReference>
<dbReference type="Proteomes" id="UP001165381">
    <property type="component" value="Unassembled WGS sequence"/>
</dbReference>
<proteinExistence type="inferred from homology"/>
<gene>
    <name evidence="8" type="ORF">M3P09_09845</name>
</gene>
<dbReference type="PANTHER" id="PTHR42693:SF42">
    <property type="entry name" value="ARYLSULFATASE G"/>
    <property type="match status" value="1"/>
</dbReference>
<dbReference type="Gene3D" id="3.40.720.10">
    <property type="entry name" value="Alkaline Phosphatase, subunit A"/>
    <property type="match status" value="1"/>
</dbReference>
<keyword evidence="3" id="KW-0479">Metal-binding</keyword>